<evidence type="ECO:0000313" key="16">
    <source>
        <dbReference type="Proteomes" id="UP000694569"/>
    </source>
</evidence>
<dbReference type="InterPro" id="IPR003961">
    <property type="entry name" value="FN3_dom"/>
</dbReference>
<feature type="domain" description="Fibrinogen C-terminal" evidence="14">
    <location>
        <begin position="936"/>
        <end position="1151"/>
    </location>
</feature>
<feature type="domain" description="Fibronectin type-III" evidence="13">
    <location>
        <begin position="582"/>
        <end position="674"/>
    </location>
</feature>
<evidence type="ECO:0000256" key="3">
    <source>
        <dbReference type="ARBA" id="ARBA00022525"/>
    </source>
</evidence>
<dbReference type="SUPFAM" id="SSF49265">
    <property type="entry name" value="Fibronectin type III"/>
    <property type="match status" value="3"/>
</dbReference>
<dbReference type="InterPro" id="IPR014716">
    <property type="entry name" value="Fibrinogen_a/b/g_C_1"/>
</dbReference>
<dbReference type="InterPro" id="IPR002181">
    <property type="entry name" value="Fibrinogen_a/b/g_C_dom"/>
</dbReference>
<name>A0A8C5PRQ2_9ANUR</name>
<feature type="domain" description="Fibronectin type-III" evidence="13">
    <location>
        <begin position="850"/>
        <end position="943"/>
    </location>
</feature>
<evidence type="ECO:0000256" key="8">
    <source>
        <dbReference type="ARBA" id="ARBA00023157"/>
    </source>
</evidence>
<comment type="caution">
    <text evidence="10">Lacks conserved residue(s) required for the propagation of feature annotation.</text>
</comment>
<dbReference type="SMART" id="SM00060">
    <property type="entry name" value="FN3"/>
    <property type="match status" value="5"/>
</dbReference>
<dbReference type="CDD" id="cd00087">
    <property type="entry name" value="FReD"/>
    <property type="match status" value="1"/>
</dbReference>
<evidence type="ECO:0000256" key="1">
    <source>
        <dbReference type="ARBA" id="ARBA00004498"/>
    </source>
</evidence>
<feature type="domain" description="Fibronectin type-III" evidence="13">
    <location>
        <begin position="493"/>
        <end position="581"/>
    </location>
</feature>
<dbReference type="AlphaFoldDB" id="A0A8C5PRQ2"/>
<dbReference type="Proteomes" id="UP000694569">
    <property type="component" value="Unplaced"/>
</dbReference>
<evidence type="ECO:0000259" key="13">
    <source>
        <dbReference type="PROSITE" id="PS50853"/>
    </source>
</evidence>
<feature type="disulfide bond" evidence="10">
    <location>
        <begin position="151"/>
        <end position="161"/>
    </location>
</feature>
<evidence type="ECO:0000256" key="7">
    <source>
        <dbReference type="ARBA" id="ARBA00022737"/>
    </source>
</evidence>
<dbReference type="GeneTree" id="ENSGT00940000160553"/>
<evidence type="ECO:0000256" key="9">
    <source>
        <dbReference type="ARBA" id="ARBA00023180"/>
    </source>
</evidence>
<dbReference type="Pfam" id="PF23106">
    <property type="entry name" value="EGF_Teneurin"/>
    <property type="match status" value="4"/>
</dbReference>
<dbReference type="InterPro" id="IPR000742">
    <property type="entry name" value="EGF"/>
</dbReference>
<dbReference type="Pfam" id="PF00147">
    <property type="entry name" value="Fibrinogen_C"/>
    <property type="match status" value="1"/>
</dbReference>
<evidence type="ECO:0000256" key="5">
    <source>
        <dbReference type="ARBA" id="ARBA00022536"/>
    </source>
</evidence>
<accession>A0A8C5PRQ2</accession>
<dbReference type="OrthoDB" id="6130531at2759"/>
<keyword evidence="5 10" id="KW-0245">EGF-like domain</keyword>
<dbReference type="FunFam" id="2.10.25.10:FF:000001">
    <property type="entry name" value="Tenascin C"/>
    <property type="match status" value="3"/>
</dbReference>
<dbReference type="NCBIfam" id="NF040941">
    <property type="entry name" value="GGGWT_bact"/>
    <property type="match status" value="1"/>
</dbReference>
<evidence type="ECO:0000256" key="6">
    <source>
        <dbReference type="ARBA" id="ARBA00022729"/>
    </source>
</evidence>
<feature type="chain" id="PRO_5034770521" evidence="11">
    <location>
        <begin position="23"/>
        <end position="1157"/>
    </location>
</feature>
<dbReference type="GO" id="GO:0030155">
    <property type="term" value="P:regulation of cell adhesion"/>
    <property type="evidence" value="ECO:0007669"/>
    <property type="project" value="TreeGrafter"/>
</dbReference>
<gene>
    <name evidence="15" type="primary">TNN</name>
</gene>
<reference evidence="15" key="1">
    <citation type="submission" date="2025-08" db="UniProtKB">
        <authorList>
            <consortium name="Ensembl"/>
        </authorList>
    </citation>
    <scope>IDENTIFICATION</scope>
</reference>
<dbReference type="GO" id="GO:0098966">
    <property type="term" value="C:perisynaptic extracellular matrix"/>
    <property type="evidence" value="ECO:0007669"/>
    <property type="project" value="TreeGrafter"/>
</dbReference>
<dbReference type="SMART" id="SM00181">
    <property type="entry name" value="EGF"/>
    <property type="match status" value="11"/>
</dbReference>
<keyword evidence="9" id="KW-0325">Glycoprotein</keyword>
<comment type="similarity">
    <text evidence="2">Belongs to the tenascin family.</text>
</comment>
<protein>
    <submittedName>
        <fullName evidence="15">Tenascin N</fullName>
    </submittedName>
</protein>
<dbReference type="Gene3D" id="2.10.25.10">
    <property type="entry name" value="Laminin"/>
    <property type="match status" value="10"/>
</dbReference>
<proteinExistence type="inferred from homology"/>
<evidence type="ECO:0000259" key="14">
    <source>
        <dbReference type="PROSITE" id="PS51406"/>
    </source>
</evidence>
<evidence type="ECO:0000313" key="15">
    <source>
        <dbReference type="Ensembl" id="ENSLLEP00000026696.1"/>
    </source>
</evidence>
<dbReference type="Pfam" id="PF25024">
    <property type="entry name" value="EGF_TEN"/>
    <property type="match status" value="2"/>
</dbReference>
<dbReference type="PROSITE" id="PS50853">
    <property type="entry name" value="FN3"/>
    <property type="match status" value="5"/>
</dbReference>
<keyword evidence="6 11" id="KW-0732">Signal</keyword>
<feature type="disulfide bond" evidence="10">
    <location>
        <begin position="386"/>
        <end position="395"/>
    </location>
</feature>
<evidence type="ECO:0000256" key="2">
    <source>
        <dbReference type="ARBA" id="ARBA00008673"/>
    </source>
</evidence>
<dbReference type="PROSITE" id="PS01186">
    <property type="entry name" value="EGF_2"/>
    <property type="match status" value="4"/>
</dbReference>
<feature type="domain" description="EGF-like" evidence="12">
    <location>
        <begin position="147"/>
        <end position="178"/>
    </location>
</feature>
<keyword evidence="8 10" id="KW-1015">Disulfide bond</keyword>
<dbReference type="InterPro" id="IPR036056">
    <property type="entry name" value="Fibrinogen-like_C"/>
</dbReference>
<comment type="subcellular location">
    <subcellularLocation>
        <location evidence="1">Secreted</location>
        <location evidence="1">Extracellular space</location>
        <location evidence="1">Extracellular matrix</location>
    </subcellularLocation>
</comment>
<dbReference type="SUPFAM" id="SSF56496">
    <property type="entry name" value="Fibrinogen C-terminal domain-like"/>
    <property type="match status" value="1"/>
</dbReference>
<feature type="signal peptide" evidence="11">
    <location>
        <begin position="1"/>
        <end position="22"/>
    </location>
</feature>
<dbReference type="FunFam" id="3.90.215.10:FF:000001">
    <property type="entry name" value="Tenascin isoform 1"/>
    <property type="match status" value="1"/>
</dbReference>
<dbReference type="Ensembl" id="ENSLLET00000027736.1">
    <property type="protein sequence ID" value="ENSLLEP00000026696.1"/>
    <property type="gene ID" value="ENSLLEG00000016946.1"/>
</dbReference>
<dbReference type="PANTHER" id="PTHR46708:SF12">
    <property type="entry name" value="TENASCIN N"/>
    <property type="match status" value="1"/>
</dbReference>
<dbReference type="PROSITE" id="PS51406">
    <property type="entry name" value="FIBRINOGEN_C_2"/>
    <property type="match status" value="1"/>
</dbReference>
<keyword evidence="4" id="KW-0272">Extracellular matrix</keyword>
<dbReference type="Pfam" id="PF00041">
    <property type="entry name" value="fn3"/>
    <property type="match status" value="5"/>
</dbReference>
<dbReference type="GO" id="GO:0005615">
    <property type="term" value="C:extracellular space"/>
    <property type="evidence" value="ECO:0007669"/>
    <property type="project" value="TreeGrafter"/>
</dbReference>
<dbReference type="CDD" id="cd00063">
    <property type="entry name" value="FN3"/>
    <property type="match status" value="5"/>
</dbReference>
<keyword evidence="16" id="KW-1185">Reference proteome</keyword>
<feature type="domain" description="EGF-like" evidence="12">
    <location>
        <begin position="359"/>
        <end position="396"/>
    </location>
</feature>
<dbReference type="FunFam" id="2.60.40.10:FF:000099">
    <property type="entry name" value="Fibronectin 1"/>
    <property type="match status" value="3"/>
</dbReference>
<dbReference type="SMART" id="SM00186">
    <property type="entry name" value="FBG"/>
    <property type="match status" value="1"/>
</dbReference>
<feature type="disulfide bond" evidence="10">
    <location>
        <begin position="168"/>
        <end position="177"/>
    </location>
</feature>
<dbReference type="InterPro" id="IPR036116">
    <property type="entry name" value="FN3_sf"/>
</dbReference>
<reference evidence="15" key="2">
    <citation type="submission" date="2025-09" db="UniProtKB">
        <authorList>
            <consortium name="Ensembl"/>
        </authorList>
    </citation>
    <scope>IDENTIFICATION</scope>
</reference>
<evidence type="ECO:0000259" key="12">
    <source>
        <dbReference type="PROSITE" id="PS50026"/>
    </source>
</evidence>
<keyword evidence="7" id="KW-0677">Repeat</keyword>
<dbReference type="Gene3D" id="2.60.40.10">
    <property type="entry name" value="Immunoglobulins"/>
    <property type="match status" value="5"/>
</dbReference>
<evidence type="ECO:0000256" key="10">
    <source>
        <dbReference type="PROSITE-ProRule" id="PRU00076"/>
    </source>
</evidence>
<dbReference type="Gene3D" id="3.90.215.10">
    <property type="entry name" value="Gamma Fibrinogen, chain A, domain 1"/>
    <property type="match status" value="1"/>
</dbReference>
<dbReference type="PROSITE" id="PS00022">
    <property type="entry name" value="EGF_1"/>
    <property type="match status" value="4"/>
</dbReference>
<keyword evidence="3" id="KW-0964">Secreted</keyword>
<sequence>MTFWGLFVKFLLFCPCHLLICAAVIQPRDTGSCSSEKALTITHLYSAGDGNEPIETVESTDQNLVFRHRISLKSPAADCEKDSLINDLLARLQALEFGMKEMKEQYQGCCEGGGLLSLLSSCNGKGKFVPELNSCQCDDGWEGPDCSTKRCPNDCVGNGVCIDGVCQCAEGFTGDDCSVKLCIPDCGPNGKCVDGKCVCSKGYTGVGCRERLCIPDCGRFGKCVDGKCQCAEGFTGDDCSVKLCVPDCGPNGKCVNGKCVCSKGYTGVGCRERQCTPDCGRFGKCIDGTCQCAEGYTGPTCRKKKCPVDCGENGRCVDGSCLCAEGFTGPACKERKCAVDCRPNGRCVDGKCACKEGFTGDSCSVDIAGLCSGNGKYQVSTGTCVCNAGWEGPDCSQRSCPNNCANNGVCVNGVCRCASGFQGLDCSEEICDPECGENGKCVGGKCQCAVGFTGLTCIEEDCLVNCGDNGRCDGGQCFCEEGFYGESCSDLMAAESLGLVSTTENSLKISWELLLDVDHYILNYYPFGDESQKKQIQVSENQDGYLILGLTPGTLYQIMLYQIKNGVTSQPAELQARTADASLGTLWVTEEFEDSLEVEWENPRNKVDYFKLSYASQGGGDETALMVTQSSDVKTRYLITGLKPNTKYDINVQAVRGLVEGPASTVVGATAFDGPKNLRTTRVGEDTVSLAWEKTKGSIDKYMLSYTSADGATSEVAVGKAKDSTTVNNLIPGMEYKFQLWAEKGNARSKRASTTATTDIDAPKNLQASTVTESEYSLTWNPPIAQIDGYILTYEDADGQRQEVRLDATSKSFALKGLKLGYKYNVYLIAYKGERRSKQASTIFYTEIDPPTNLQSSEITQSEASLTWTPPTAKIDGYILTYEDASGSRKEIKLDAGSTSYRLTGLKKGLKYNVYLVAYRGDRRSKQAITFFSTVAVVITHPLDCNQVRSSGFGKSGVYTIYPGGDKGKAIRAYCDMETDGGGWTVIQRRTSGKLDFYQKWRTYGEGFGDPSDEYWLGLEYINLLTTSVPYELRVDLRAGNESAYAVYRTFSVGSSRDKYKLTVGDYSGTAGDALQYHNGLKFSTSDRDNDLAITNCALSHRGAFWYKNCHLANPNGQYGNLAHSQGVNWEPWKGHEFSIPFIEMKMRPLAATERNV</sequence>
<dbReference type="InterPro" id="IPR013783">
    <property type="entry name" value="Ig-like_fold"/>
</dbReference>
<dbReference type="PANTHER" id="PTHR46708">
    <property type="entry name" value="TENASCIN"/>
    <property type="match status" value="1"/>
</dbReference>
<evidence type="ECO:0000256" key="11">
    <source>
        <dbReference type="SAM" id="SignalP"/>
    </source>
</evidence>
<evidence type="ECO:0000256" key="4">
    <source>
        <dbReference type="ARBA" id="ARBA00022530"/>
    </source>
</evidence>
<dbReference type="InterPro" id="IPR050991">
    <property type="entry name" value="ECM_Regulatory_Proteins"/>
</dbReference>
<dbReference type="PROSITE" id="PS50026">
    <property type="entry name" value="EGF_3"/>
    <property type="match status" value="2"/>
</dbReference>
<organism evidence="15 16">
    <name type="scientific">Leptobrachium leishanense</name>
    <name type="common">Leishan spiny toad</name>
    <dbReference type="NCBI Taxonomy" id="445787"/>
    <lineage>
        <taxon>Eukaryota</taxon>
        <taxon>Metazoa</taxon>
        <taxon>Chordata</taxon>
        <taxon>Craniata</taxon>
        <taxon>Vertebrata</taxon>
        <taxon>Euteleostomi</taxon>
        <taxon>Amphibia</taxon>
        <taxon>Batrachia</taxon>
        <taxon>Anura</taxon>
        <taxon>Pelobatoidea</taxon>
        <taxon>Megophryidae</taxon>
        <taxon>Leptobrachium</taxon>
    </lineage>
</organism>
<feature type="domain" description="Fibronectin type-III" evidence="13">
    <location>
        <begin position="762"/>
        <end position="849"/>
    </location>
</feature>
<feature type="domain" description="Fibronectin type-III" evidence="13">
    <location>
        <begin position="675"/>
        <end position="761"/>
    </location>
</feature>